<feature type="site" description="Lowers pKa of active site Cys" evidence="3">
    <location>
        <position position="246"/>
    </location>
</feature>
<geneLocation type="plasmid" evidence="5">
    <name>p1</name>
</geneLocation>
<feature type="domain" description="GST C-terminal" evidence="4">
    <location>
        <begin position="165"/>
        <end position="299"/>
    </location>
</feature>
<dbReference type="GO" id="GO:0004364">
    <property type="term" value="F:glutathione transferase activity"/>
    <property type="evidence" value="ECO:0007669"/>
    <property type="project" value="InterPro"/>
</dbReference>
<dbReference type="InterPro" id="IPR036249">
    <property type="entry name" value="Thioredoxin-like_sf"/>
</dbReference>
<organism evidence="5">
    <name type="scientific">Polaromonas hydrogenivorans</name>
    <dbReference type="NCBI Taxonomy" id="335476"/>
    <lineage>
        <taxon>Bacteria</taxon>
        <taxon>Pseudomonadati</taxon>
        <taxon>Pseudomonadota</taxon>
        <taxon>Betaproteobacteria</taxon>
        <taxon>Burkholderiales</taxon>
        <taxon>Comamonadaceae</taxon>
        <taxon>Polaromonas</taxon>
    </lineage>
</organism>
<dbReference type="InterPro" id="IPR010987">
    <property type="entry name" value="Glutathione-S-Trfase_C-like"/>
</dbReference>
<dbReference type="RefSeq" id="WP_349281989.1">
    <property type="nucleotide sequence ID" value="NZ_CBCSCU010000034.1"/>
</dbReference>
<evidence type="ECO:0000256" key="3">
    <source>
        <dbReference type="PIRSR" id="PIRSR015753-3"/>
    </source>
</evidence>
<dbReference type="PROSITE" id="PS50405">
    <property type="entry name" value="GST_CTER"/>
    <property type="match status" value="1"/>
</dbReference>
<feature type="binding site" evidence="2">
    <location>
        <begin position="140"/>
        <end position="141"/>
    </location>
    <ligand>
        <name>glutathione</name>
        <dbReference type="ChEBI" id="CHEBI:57925"/>
    </ligand>
</feature>
<evidence type="ECO:0000256" key="1">
    <source>
        <dbReference type="PIRSR" id="PIRSR015753-1"/>
    </source>
</evidence>
<protein>
    <submittedName>
        <fullName evidence="5">Glutathione S-transferase family protein</fullName>
        <ecNumber evidence="5">1.8.5.-</ecNumber>
    </submittedName>
</protein>
<feature type="active site" description="Nucleophile" evidence="1">
    <location>
        <position position="55"/>
    </location>
</feature>
<dbReference type="InterPro" id="IPR047047">
    <property type="entry name" value="GST_Omega-like_C"/>
</dbReference>
<evidence type="ECO:0000259" key="4">
    <source>
        <dbReference type="PROSITE" id="PS50405"/>
    </source>
</evidence>
<evidence type="ECO:0000313" key="5">
    <source>
        <dbReference type="EMBL" id="XBP72427.1"/>
    </source>
</evidence>
<keyword evidence="5" id="KW-0560">Oxidoreductase</keyword>
<dbReference type="Gene3D" id="1.20.1050.10">
    <property type="match status" value="1"/>
</dbReference>
<proteinExistence type="predicted"/>
<dbReference type="InterPro" id="IPR036282">
    <property type="entry name" value="Glutathione-S-Trfase_C_sf"/>
</dbReference>
<accession>A0AAU7LXV1</accession>
<feature type="binding site" evidence="2">
    <location>
        <position position="88"/>
    </location>
    <ligand>
        <name>glutathione</name>
        <dbReference type="ChEBI" id="CHEBI:57925"/>
    </ligand>
</feature>
<dbReference type="InterPro" id="IPR004045">
    <property type="entry name" value="Glutathione_S-Trfase_N"/>
</dbReference>
<name>A0AAU7LXV1_9BURK</name>
<evidence type="ECO:0000256" key="2">
    <source>
        <dbReference type="PIRSR" id="PIRSR015753-2"/>
    </source>
</evidence>
<dbReference type="SFLD" id="SFLDG01206">
    <property type="entry name" value="Xi.1"/>
    <property type="match status" value="1"/>
</dbReference>
<dbReference type="CDD" id="cd03190">
    <property type="entry name" value="GST_C_Omega_like"/>
    <property type="match status" value="1"/>
</dbReference>
<dbReference type="SUPFAM" id="SSF47616">
    <property type="entry name" value="GST C-terminal domain-like"/>
    <property type="match status" value="1"/>
</dbReference>
<dbReference type="PANTHER" id="PTHR32419:SF6">
    <property type="entry name" value="GLUTATHIONE S-TRANSFERASE OMEGA-LIKE 1-RELATED"/>
    <property type="match status" value="1"/>
</dbReference>
<dbReference type="GO" id="GO:0005737">
    <property type="term" value="C:cytoplasm"/>
    <property type="evidence" value="ECO:0007669"/>
    <property type="project" value="TreeGrafter"/>
</dbReference>
<dbReference type="PANTHER" id="PTHR32419">
    <property type="entry name" value="GLUTATHIONYL-HYDROQUINONE REDUCTASE"/>
    <property type="match status" value="1"/>
</dbReference>
<feature type="active site" description="Proton donor/acceptor" evidence="1">
    <location>
        <position position="188"/>
    </location>
</feature>
<dbReference type="GO" id="GO:0016491">
    <property type="term" value="F:oxidoreductase activity"/>
    <property type="evidence" value="ECO:0007669"/>
    <property type="project" value="UniProtKB-KW"/>
</dbReference>
<feature type="site" description="Lowers pKa of active site Cys" evidence="3">
    <location>
        <position position="289"/>
    </location>
</feature>
<dbReference type="AlphaFoldDB" id="A0AAU7LXV1"/>
<reference evidence="5" key="1">
    <citation type="submission" date="2024-05" db="EMBL/GenBank/DDBJ databases">
        <authorList>
            <person name="Bunk B."/>
            <person name="Swiderski J."/>
            <person name="Sproer C."/>
            <person name="Thiel V."/>
        </authorList>
    </citation>
    <scope>NUCLEOTIDE SEQUENCE</scope>
    <source>
        <strain evidence="5">DSM 17735</strain>
        <plasmid evidence="5">p1</plasmid>
    </source>
</reference>
<dbReference type="SUPFAM" id="SSF52833">
    <property type="entry name" value="Thioredoxin-like"/>
    <property type="match status" value="1"/>
</dbReference>
<keyword evidence="5" id="KW-0614">Plasmid</keyword>
<dbReference type="InterPro" id="IPR016639">
    <property type="entry name" value="GST_Omega/GSH"/>
</dbReference>
<dbReference type="SFLD" id="SFLDS00019">
    <property type="entry name" value="Glutathione_Transferase_(cytos"/>
    <property type="match status" value="1"/>
</dbReference>
<dbReference type="SFLD" id="SFLDG01148">
    <property type="entry name" value="Xi_(cytGST)"/>
    <property type="match status" value="1"/>
</dbReference>
<sequence>MDSTKATGNTWTQEIGGDGAFVRHPTNFHGRVSKDPKALHAAESGRYHLIVSLACPWAHRTLIVRALKGLEKAISVDVVHPFLTDSGWSFDTAFPGATGDRVGGHSHLQHLYRQASPGYTGIITVPVLWDKKLGTIVNNESAEIIRMLNAEFQEMAAQPALDLYPQALRAAIDDTNAWVYPSINNGVYRSGFAQSQAAYDRAVGELFAALDRVEGILSRQAYLCGDVLTEADVRLFTTLIRFDAVYHTHFKCNRRLIAQYPAMLRYMAGIYQLPGVAATVDLDHIRFHYYHSHRHINPSGIVPQGPSIVQQLAAAHA</sequence>
<dbReference type="EMBL" id="CP157676">
    <property type="protein sequence ID" value="XBP72427.1"/>
    <property type="molecule type" value="Genomic_DNA"/>
</dbReference>
<dbReference type="EC" id="1.8.5.-" evidence="5"/>
<dbReference type="Pfam" id="PF13409">
    <property type="entry name" value="GST_N_2"/>
    <property type="match status" value="1"/>
</dbReference>
<dbReference type="InterPro" id="IPR040079">
    <property type="entry name" value="Glutathione_S-Trfase"/>
</dbReference>
<dbReference type="Gene3D" id="3.40.30.10">
    <property type="entry name" value="Glutaredoxin"/>
    <property type="match status" value="1"/>
</dbReference>
<dbReference type="PIRSF" id="PIRSF015753">
    <property type="entry name" value="GST"/>
    <property type="match status" value="1"/>
</dbReference>
<dbReference type="Pfam" id="PF13410">
    <property type="entry name" value="GST_C_2"/>
    <property type="match status" value="1"/>
</dbReference>
<gene>
    <name evidence="5" type="ORF">ABLV49_22150</name>
</gene>